<dbReference type="Pfam" id="PF00069">
    <property type="entry name" value="Pkinase"/>
    <property type="match status" value="1"/>
</dbReference>
<keyword evidence="2 3" id="KW-0067">ATP-binding</keyword>
<dbReference type="GO" id="GO:0005524">
    <property type="term" value="F:ATP binding"/>
    <property type="evidence" value="ECO:0007669"/>
    <property type="project" value="UniProtKB-UniRule"/>
</dbReference>
<dbReference type="CDD" id="cd00180">
    <property type="entry name" value="PKc"/>
    <property type="match status" value="1"/>
</dbReference>
<dbReference type="AlphaFoldDB" id="A0A507F1L4"/>
<evidence type="ECO:0000256" key="4">
    <source>
        <dbReference type="RuleBase" id="RU000304"/>
    </source>
</evidence>
<dbReference type="InterPro" id="IPR008271">
    <property type="entry name" value="Ser/Thr_kinase_AS"/>
</dbReference>
<dbReference type="EMBL" id="QEAP01000315">
    <property type="protein sequence ID" value="TPX69510.1"/>
    <property type="molecule type" value="Genomic_DNA"/>
</dbReference>
<evidence type="ECO:0000256" key="3">
    <source>
        <dbReference type="PROSITE-ProRule" id="PRU10141"/>
    </source>
</evidence>
<dbReference type="PANTHER" id="PTHR44167">
    <property type="entry name" value="OVARIAN-SPECIFIC SERINE/THREONINE-PROTEIN KINASE LOK-RELATED"/>
    <property type="match status" value="1"/>
</dbReference>
<feature type="binding site" evidence="3">
    <location>
        <position position="91"/>
    </location>
    <ligand>
        <name>ATP</name>
        <dbReference type="ChEBI" id="CHEBI:30616"/>
    </ligand>
</feature>
<evidence type="ECO:0000259" key="5">
    <source>
        <dbReference type="PROSITE" id="PS50011"/>
    </source>
</evidence>
<dbReference type="PANTHER" id="PTHR44167:SF30">
    <property type="entry name" value="PHOSPHORYLASE KINASE"/>
    <property type="match status" value="1"/>
</dbReference>
<dbReference type="SMART" id="SM00220">
    <property type="entry name" value="S_TKc"/>
    <property type="match status" value="1"/>
</dbReference>
<keyword evidence="4" id="KW-0723">Serine/threonine-protein kinase</keyword>
<dbReference type="OrthoDB" id="2105994at2759"/>
<dbReference type="STRING" id="246404.A0A507F1L4"/>
<dbReference type="PROSITE" id="PS50011">
    <property type="entry name" value="PROTEIN_KINASE_DOM"/>
    <property type="match status" value="1"/>
</dbReference>
<dbReference type="Proteomes" id="UP000320333">
    <property type="component" value="Unassembled WGS sequence"/>
</dbReference>
<dbReference type="GO" id="GO:0044773">
    <property type="term" value="P:mitotic DNA damage checkpoint signaling"/>
    <property type="evidence" value="ECO:0007669"/>
    <property type="project" value="TreeGrafter"/>
</dbReference>
<accession>A0A507F1L4</accession>
<evidence type="ECO:0000256" key="2">
    <source>
        <dbReference type="ARBA" id="ARBA00022840"/>
    </source>
</evidence>
<evidence type="ECO:0000313" key="6">
    <source>
        <dbReference type="EMBL" id="TPX69510.1"/>
    </source>
</evidence>
<dbReference type="Gene3D" id="1.10.510.10">
    <property type="entry name" value="Transferase(Phosphotransferase) domain 1"/>
    <property type="match status" value="2"/>
</dbReference>
<evidence type="ECO:0000256" key="1">
    <source>
        <dbReference type="ARBA" id="ARBA00022741"/>
    </source>
</evidence>
<sequence length="437" mass="47986">MSLIGTLGRWVFAHPDTAEGTPSSTADTPIAGKDRYAGLTKEEKMRAAIVSGFSSSQMQLSKYIVHEVVGFGANGCVLVGVDMSGVSVAIKIIYKGSVRAGDEISAMRAVCTASEYLVQYVEHWEDESHWYLVTDVCGSAHPSASVDELQPLRFRSDGNGVVRTLRVANGANDLFAWSFAVRSRMFEETGRARIPAEHVKQIVRQISQALLAMKGRGYSHNDIKLENIVVSQGGPAENVWPSPSIRLVDFGHAKPIADIRKYGTKLVSAPEFLPDSPFADQPKDGSAADVFALGLVMYVLLNDDGGLPAACESMQKDAVGFFDLVSADHGRFPFDSLDGVEGDALHLLHEMCRVNPARRYTLEQILGHDCEQRMPRWTHECPHAAEEAFASHLQRIETAVRLFTAGETLFWIFVLTLNNLTTPPPNYRTTEPDNPTH</sequence>
<dbReference type="InterPro" id="IPR017441">
    <property type="entry name" value="Protein_kinase_ATP_BS"/>
</dbReference>
<dbReference type="PROSITE" id="PS00107">
    <property type="entry name" value="PROTEIN_KINASE_ATP"/>
    <property type="match status" value="1"/>
</dbReference>
<keyword evidence="4" id="KW-0808">Transferase</keyword>
<proteinExistence type="inferred from homology"/>
<organism evidence="6 7">
    <name type="scientific">Chytriomyces confervae</name>
    <dbReference type="NCBI Taxonomy" id="246404"/>
    <lineage>
        <taxon>Eukaryota</taxon>
        <taxon>Fungi</taxon>
        <taxon>Fungi incertae sedis</taxon>
        <taxon>Chytridiomycota</taxon>
        <taxon>Chytridiomycota incertae sedis</taxon>
        <taxon>Chytridiomycetes</taxon>
        <taxon>Chytridiales</taxon>
        <taxon>Chytriomycetaceae</taxon>
        <taxon>Chytriomyces</taxon>
    </lineage>
</organism>
<comment type="caution">
    <text evidence="6">The sequence shown here is derived from an EMBL/GenBank/DDBJ whole genome shotgun (WGS) entry which is preliminary data.</text>
</comment>
<dbReference type="GO" id="GO:0004674">
    <property type="term" value="F:protein serine/threonine kinase activity"/>
    <property type="evidence" value="ECO:0007669"/>
    <property type="project" value="UniProtKB-KW"/>
</dbReference>
<dbReference type="InterPro" id="IPR011009">
    <property type="entry name" value="Kinase-like_dom_sf"/>
</dbReference>
<keyword evidence="7" id="KW-1185">Reference proteome</keyword>
<evidence type="ECO:0000313" key="7">
    <source>
        <dbReference type="Proteomes" id="UP000320333"/>
    </source>
</evidence>
<name>A0A507F1L4_9FUNG</name>
<dbReference type="GO" id="GO:0005634">
    <property type="term" value="C:nucleus"/>
    <property type="evidence" value="ECO:0007669"/>
    <property type="project" value="TreeGrafter"/>
</dbReference>
<protein>
    <recommendedName>
        <fullName evidence="5">Protein kinase domain-containing protein</fullName>
    </recommendedName>
</protein>
<feature type="domain" description="Protein kinase" evidence="5">
    <location>
        <begin position="63"/>
        <end position="371"/>
    </location>
</feature>
<comment type="similarity">
    <text evidence="4">Belongs to the protein kinase superfamily.</text>
</comment>
<keyword evidence="4" id="KW-0418">Kinase</keyword>
<dbReference type="PROSITE" id="PS00108">
    <property type="entry name" value="PROTEIN_KINASE_ST"/>
    <property type="match status" value="1"/>
</dbReference>
<dbReference type="SUPFAM" id="SSF56112">
    <property type="entry name" value="Protein kinase-like (PK-like)"/>
    <property type="match status" value="1"/>
</dbReference>
<reference evidence="6 7" key="1">
    <citation type="journal article" date="2019" name="Sci. Rep.">
        <title>Comparative genomics of chytrid fungi reveal insights into the obligate biotrophic and pathogenic lifestyle of Synchytrium endobioticum.</title>
        <authorList>
            <person name="van de Vossenberg B.T.L.H."/>
            <person name="Warris S."/>
            <person name="Nguyen H.D.T."/>
            <person name="van Gent-Pelzer M.P.E."/>
            <person name="Joly D.L."/>
            <person name="van de Geest H.C."/>
            <person name="Bonants P.J.M."/>
            <person name="Smith D.S."/>
            <person name="Levesque C.A."/>
            <person name="van der Lee T.A.J."/>
        </authorList>
    </citation>
    <scope>NUCLEOTIDE SEQUENCE [LARGE SCALE GENOMIC DNA]</scope>
    <source>
        <strain evidence="6 7">CBS 675.73</strain>
    </source>
</reference>
<keyword evidence="1 3" id="KW-0547">Nucleotide-binding</keyword>
<dbReference type="InterPro" id="IPR000719">
    <property type="entry name" value="Prot_kinase_dom"/>
</dbReference>
<gene>
    <name evidence="6" type="ORF">CcCBS67573_g06849</name>
</gene>